<dbReference type="PROSITE" id="PS00211">
    <property type="entry name" value="ABC_TRANSPORTER_1"/>
    <property type="match status" value="1"/>
</dbReference>
<dbReference type="OrthoDB" id="9781337at2"/>
<sequence length="305" mass="33427">MSTSTSSVIEVNELTKHFGSKCALDKVSFTIDQGHTIALVGPNGAGKTTLFSILCGFLRADSGAVRVLGHTPGDSSLFGILSALPQDAQLDPRFSVGKQLTFYGQLQGLSRAQAQQETARVLEQVDLSNQINAKASELSHGMRKRICIAQALIGKPRIVLLDEATAGLDPINAKAIRTLVADLSKDMTFILSSHDLSELERLCDTVLYLEQGKLTSHQRYGQNGSDTAYLTLQVKQPDSQMQLHIARLDGVKHVRQSQPDEFVIEYDTHQVALDIALLKLCHHHGWVYKQLINGNTLENQLFATP</sequence>
<dbReference type="InterPro" id="IPR003593">
    <property type="entry name" value="AAA+_ATPase"/>
</dbReference>
<name>A0A5S3WK77_9GAMM</name>
<dbReference type="PANTHER" id="PTHR42711:SF5">
    <property type="entry name" value="ABC TRANSPORTER ATP-BINDING PROTEIN NATA"/>
    <property type="match status" value="1"/>
</dbReference>
<accession>A0A5S3WK77</accession>
<protein>
    <submittedName>
        <fullName evidence="7">ABC transporter ATP-binding protein</fullName>
    </submittedName>
</protein>
<dbReference type="PROSITE" id="PS50893">
    <property type="entry name" value="ABC_TRANSPORTER_2"/>
    <property type="match status" value="1"/>
</dbReference>
<dbReference type="SMART" id="SM00382">
    <property type="entry name" value="AAA"/>
    <property type="match status" value="1"/>
</dbReference>
<keyword evidence="2" id="KW-0813">Transport</keyword>
<evidence type="ECO:0000256" key="3">
    <source>
        <dbReference type="ARBA" id="ARBA00022458"/>
    </source>
</evidence>
<dbReference type="CDD" id="cd03230">
    <property type="entry name" value="ABC_DR_subfamily_A"/>
    <property type="match status" value="1"/>
</dbReference>
<evidence type="ECO:0000256" key="2">
    <source>
        <dbReference type="ARBA" id="ARBA00022448"/>
    </source>
</evidence>
<dbReference type="InterPro" id="IPR027417">
    <property type="entry name" value="P-loop_NTPase"/>
</dbReference>
<dbReference type="InterPro" id="IPR003439">
    <property type="entry name" value="ABC_transporter-like_ATP-bd"/>
</dbReference>
<keyword evidence="5 7" id="KW-0067">ATP-binding</keyword>
<reference evidence="7 8" key="1">
    <citation type="submission" date="2018-01" db="EMBL/GenBank/DDBJ databases">
        <authorList>
            <person name="Paulsen S."/>
            <person name="Gram L.K."/>
        </authorList>
    </citation>
    <scope>NUCLEOTIDE SEQUENCE [LARGE SCALE GENOMIC DNA]</scope>
    <source>
        <strain evidence="7 8">S2676</strain>
    </source>
</reference>
<dbReference type="GO" id="GO:0005524">
    <property type="term" value="F:ATP binding"/>
    <property type="evidence" value="ECO:0007669"/>
    <property type="project" value="UniProtKB-KW"/>
</dbReference>
<reference evidence="8" key="2">
    <citation type="submission" date="2019-06" db="EMBL/GenBank/DDBJ databases">
        <title>Co-occurence of chitin degradation, pigmentation and bioactivity in marine Pseudoalteromonas.</title>
        <authorList>
            <person name="Sonnenschein E.C."/>
            <person name="Bech P.K."/>
        </authorList>
    </citation>
    <scope>NUCLEOTIDE SEQUENCE [LARGE SCALE GENOMIC DNA]</scope>
    <source>
        <strain evidence="8">S2676</strain>
    </source>
</reference>
<dbReference type="InterPro" id="IPR050763">
    <property type="entry name" value="ABC_transporter_ATP-binding"/>
</dbReference>
<dbReference type="EMBL" id="PNCI01000029">
    <property type="protein sequence ID" value="TMP27854.1"/>
    <property type="molecule type" value="Genomic_DNA"/>
</dbReference>
<evidence type="ECO:0000256" key="4">
    <source>
        <dbReference type="ARBA" id="ARBA00022741"/>
    </source>
</evidence>
<proteinExistence type="inferred from homology"/>
<evidence type="ECO:0000256" key="5">
    <source>
        <dbReference type="ARBA" id="ARBA00022840"/>
    </source>
</evidence>
<feature type="domain" description="ABC transporter" evidence="6">
    <location>
        <begin position="9"/>
        <end position="236"/>
    </location>
</feature>
<gene>
    <name evidence="7" type="ORF">CWB99_13105</name>
</gene>
<dbReference type="Gene3D" id="3.40.50.300">
    <property type="entry name" value="P-loop containing nucleotide triphosphate hydrolases"/>
    <property type="match status" value="1"/>
</dbReference>
<dbReference type="AlphaFoldDB" id="A0A5S3WK77"/>
<evidence type="ECO:0000259" key="6">
    <source>
        <dbReference type="PROSITE" id="PS50893"/>
    </source>
</evidence>
<dbReference type="GO" id="GO:0016887">
    <property type="term" value="F:ATP hydrolysis activity"/>
    <property type="evidence" value="ECO:0007669"/>
    <property type="project" value="InterPro"/>
</dbReference>
<dbReference type="InterPro" id="IPR017871">
    <property type="entry name" value="ABC_transporter-like_CS"/>
</dbReference>
<dbReference type="Pfam" id="PF00005">
    <property type="entry name" value="ABC_tran"/>
    <property type="match status" value="1"/>
</dbReference>
<keyword evidence="4" id="KW-0547">Nucleotide-binding</keyword>
<evidence type="ECO:0000313" key="8">
    <source>
        <dbReference type="Proteomes" id="UP000310249"/>
    </source>
</evidence>
<organism evidence="7 8">
    <name type="scientific">Pseudoalteromonas rubra</name>
    <dbReference type="NCBI Taxonomy" id="43658"/>
    <lineage>
        <taxon>Bacteria</taxon>
        <taxon>Pseudomonadati</taxon>
        <taxon>Pseudomonadota</taxon>
        <taxon>Gammaproteobacteria</taxon>
        <taxon>Alteromonadales</taxon>
        <taxon>Pseudoalteromonadaceae</taxon>
        <taxon>Pseudoalteromonas</taxon>
    </lineage>
</organism>
<keyword evidence="3" id="KW-0536">Nodulation</keyword>
<evidence type="ECO:0000313" key="7">
    <source>
        <dbReference type="EMBL" id="TMP27854.1"/>
    </source>
</evidence>
<comment type="caution">
    <text evidence="7">The sequence shown here is derived from an EMBL/GenBank/DDBJ whole genome shotgun (WGS) entry which is preliminary data.</text>
</comment>
<dbReference type="RefSeq" id="WP_138552125.1">
    <property type="nucleotide sequence ID" value="NZ_PNCH01000032.1"/>
</dbReference>
<evidence type="ECO:0000256" key="1">
    <source>
        <dbReference type="ARBA" id="ARBA00005417"/>
    </source>
</evidence>
<dbReference type="Proteomes" id="UP000310249">
    <property type="component" value="Unassembled WGS sequence"/>
</dbReference>
<comment type="similarity">
    <text evidence="1">Belongs to the ABC transporter superfamily.</text>
</comment>
<dbReference type="PANTHER" id="PTHR42711">
    <property type="entry name" value="ABC TRANSPORTER ATP-BINDING PROTEIN"/>
    <property type="match status" value="1"/>
</dbReference>
<dbReference type="SUPFAM" id="SSF52540">
    <property type="entry name" value="P-loop containing nucleoside triphosphate hydrolases"/>
    <property type="match status" value="1"/>
</dbReference>